<dbReference type="Pfam" id="PF00593">
    <property type="entry name" value="TonB_dep_Rec_b-barrel"/>
    <property type="match status" value="1"/>
</dbReference>
<evidence type="ECO:0000256" key="12">
    <source>
        <dbReference type="RuleBase" id="RU003357"/>
    </source>
</evidence>
<dbReference type="Proteomes" id="UP000706039">
    <property type="component" value="Unassembled WGS sequence"/>
</dbReference>
<dbReference type="InterPro" id="IPR036942">
    <property type="entry name" value="Beta-barrel_TonB_sf"/>
</dbReference>
<sequence>MALQVTTTRSRMIGAASALAIGFAAAPALAQDRPADESAPREAEIVVTAQKRSERLQDVPISITVVNPELLESTNARNFAELQGVVPGVFFHGNSGGGRTYITLRGATGLALNTGDEPVAVYVDDIYIARGVTVGMSDLLDLGGIEIVRGPQGTLQGRNATAGAILIRSADPTDAFSGHINASIADPLEFRAQAAVSGSLGGGLAARVAAGYVNDRGWAYNPVTDKHIGGAESFQSRLVLTYESGDFDARIVGDYSWTNNQPAIFRYANTNFSTSPTGALVPAGTATPNAPLLPADRKAIFKDDIIALDPGTDTTVRTGGFAAKLQYSFGGVDLVSVTGWRRALVEGTNDSDGLATARMGYNHNDARSRQFSQELRLQSSGNRRFSWILGAYFFDEHQFYDDDIYNLRFSLPTNTVTKYRGDLDTTSYAAFADATFRVTEQFHIIGGIRYTHDKKTLDAIIQPTNLDTKVTTTTIYAPPSETWTDTSYRAKLVYQPSRDLMFFAGYGRGFRAGGYNPFAVQPSYEPEVNKSWEVGAKGSLLGRALNFSFAAFLSDYSNLQLRAGVPTGGAIITNAAEARIKGIELELVARPGPMTRLTGNLAYTDAKFTSFPTARDTLDRPVDATGNKLPRTPEWQVFVQAEQDFELGGELMLTAEANYRWRDRIYFFFTDQTAQPWQDPANGEIGARLTLKPNDERWSFSIFGTNLANARIINTAAVTFSYPQVGLNKPRVIGASAAFKF</sequence>
<organism evidence="16 17">
    <name type="scientific">Sphingomonas colocasiae</name>
    <dbReference type="NCBI Taxonomy" id="1848973"/>
    <lineage>
        <taxon>Bacteria</taxon>
        <taxon>Pseudomonadati</taxon>
        <taxon>Pseudomonadota</taxon>
        <taxon>Alphaproteobacteria</taxon>
        <taxon>Sphingomonadales</taxon>
        <taxon>Sphingomonadaceae</taxon>
        <taxon>Sphingomonas</taxon>
    </lineage>
</organism>
<evidence type="ECO:0000256" key="11">
    <source>
        <dbReference type="PROSITE-ProRule" id="PRU01360"/>
    </source>
</evidence>
<keyword evidence="8 12" id="KW-0798">TonB box</keyword>
<dbReference type="RefSeq" id="WP_222992869.1">
    <property type="nucleotide sequence ID" value="NZ_JAINVV010000013.1"/>
</dbReference>
<dbReference type="InterPro" id="IPR000531">
    <property type="entry name" value="Beta-barrel_TonB"/>
</dbReference>
<evidence type="ECO:0000256" key="10">
    <source>
        <dbReference type="ARBA" id="ARBA00023237"/>
    </source>
</evidence>
<comment type="caution">
    <text evidence="16">The sequence shown here is derived from an EMBL/GenBank/DDBJ whole genome shotgun (WGS) entry which is preliminary data.</text>
</comment>
<evidence type="ECO:0000313" key="17">
    <source>
        <dbReference type="Proteomes" id="UP000706039"/>
    </source>
</evidence>
<dbReference type="Pfam" id="PF07715">
    <property type="entry name" value="Plug"/>
    <property type="match status" value="1"/>
</dbReference>
<keyword evidence="9 11" id="KW-0472">Membrane</keyword>
<evidence type="ECO:0000256" key="5">
    <source>
        <dbReference type="ARBA" id="ARBA00022692"/>
    </source>
</evidence>
<keyword evidence="10 11" id="KW-0998">Cell outer membrane</keyword>
<feature type="chain" id="PRO_5046465754" evidence="13">
    <location>
        <begin position="31"/>
        <end position="741"/>
    </location>
</feature>
<feature type="domain" description="TonB-dependent receptor plug" evidence="15">
    <location>
        <begin position="56"/>
        <end position="164"/>
    </location>
</feature>
<keyword evidence="2 11" id="KW-0813">Transport</keyword>
<evidence type="ECO:0000259" key="14">
    <source>
        <dbReference type="Pfam" id="PF00593"/>
    </source>
</evidence>
<keyword evidence="4" id="KW-0410">Iron transport</keyword>
<keyword evidence="5 11" id="KW-0812">Transmembrane</keyword>
<accession>A0ABS7PX93</accession>
<evidence type="ECO:0000256" key="2">
    <source>
        <dbReference type="ARBA" id="ARBA00022448"/>
    </source>
</evidence>
<evidence type="ECO:0000256" key="4">
    <source>
        <dbReference type="ARBA" id="ARBA00022496"/>
    </source>
</evidence>
<comment type="similarity">
    <text evidence="11 12">Belongs to the TonB-dependent receptor family.</text>
</comment>
<dbReference type="InterPro" id="IPR039426">
    <property type="entry name" value="TonB-dep_rcpt-like"/>
</dbReference>
<evidence type="ECO:0000256" key="6">
    <source>
        <dbReference type="ARBA" id="ARBA00023004"/>
    </source>
</evidence>
<dbReference type="InterPro" id="IPR012910">
    <property type="entry name" value="Plug_dom"/>
</dbReference>
<evidence type="ECO:0000256" key="1">
    <source>
        <dbReference type="ARBA" id="ARBA00004571"/>
    </source>
</evidence>
<dbReference type="CDD" id="cd01347">
    <property type="entry name" value="ligand_gated_channel"/>
    <property type="match status" value="1"/>
</dbReference>
<reference evidence="16 17" key="1">
    <citation type="submission" date="2021-08" db="EMBL/GenBank/DDBJ databases">
        <authorList>
            <person name="Tuo L."/>
        </authorList>
    </citation>
    <scope>NUCLEOTIDE SEQUENCE [LARGE SCALE GENOMIC DNA]</scope>
    <source>
        <strain evidence="16 17">JCM 31229</strain>
    </source>
</reference>
<gene>
    <name evidence="16" type="ORF">K7G82_25920</name>
</gene>
<evidence type="ECO:0000259" key="15">
    <source>
        <dbReference type="Pfam" id="PF07715"/>
    </source>
</evidence>
<evidence type="ECO:0000256" key="13">
    <source>
        <dbReference type="SAM" id="SignalP"/>
    </source>
</evidence>
<evidence type="ECO:0000256" key="8">
    <source>
        <dbReference type="ARBA" id="ARBA00023077"/>
    </source>
</evidence>
<keyword evidence="16" id="KW-0675">Receptor</keyword>
<dbReference type="EMBL" id="JAINVV010000013">
    <property type="protein sequence ID" value="MBY8825766.1"/>
    <property type="molecule type" value="Genomic_DNA"/>
</dbReference>
<dbReference type="PANTHER" id="PTHR32552">
    <property type="entry name" value="FERRICHROME IRON RECEPTOR-RELATED"/>
    <property type="match status" value="1"/>
</dbReference>
<evidence type="ECO:0000256" key="9">
    <source>
        <dbReference type="ARBA" id="ARBA00023136"/>
    </source>
</evidence>
<protein>
    <submittedName>
        <fullName evidence="16">TonB-dependent receptor</fullName>
    </submittedName>
</protein>
<dbReference type="Gene3D" id="2.40.170.20">
    <property type="entry name" value="TonB-dependent receptor, beta-barrel domain"/>
    <property type="match status" value="1"/>
</dbReference>
<evidence type="ECO:0000313" key="16">
    <source>
        <dbReference type="EMBL" id="MBY8825766.1"/>
    </source>
</evidence>
<keyword evidence="3 11" id="KW-1134">Transmembrane beta strand</keyword>
<keyword evidence="7" id="KW-0406">Ion transport</keyword>
<evidence type="ECO:0000256" key="7">
    <source>
        <dbReference type="ARBA" id="ARBA00023065"/>
    </source>
</evidence>
<dbReference type="PANTHER" id="PTHR32552:SF81">
    <property type="entry name" value="TONB-DEPENDENT OUTER MEMBRANE RECEPTOR"/>
    <property type="match status" value="1"/>
</dbReference>
<dbReference type="PROSITE" id="PS52016">
    <property type="entry name" value="TONB_DEPENDENT_REC_3"/>
    <property type="match status" value="1"/>
</dbReference>
<proteinExistence type="inferred from homology"/>
<keyword evidence="17" id="KW-1185">Reference proteome</keyword>
<name>A0ABS7PX93_9SPHN</name>
<feature type="domain" description="TonB-dependent receptor-like beta-barrel" evidence="14">
    <location>
        <begin position="272"/>
        <end position="707"/>
    </location>
</feature>
<comment type="subcellular location">
    <subcellularLocation>
        <location evidence="1 11">Cell outer membrane</location>
        <topology evidence="1 11">Multi-pass membrane protein</topology>
    </subcellularLocation>
</comment>
<keyword evidence="13" id="KW-0732">Signal</keyword>
<dbReference type="SUPFAM" id="SSF56935">
    <property type="entry name" value="Porins"/>
    <property type="match status" value="1"/>
</dbReference>
<evidence type="ECO:0000256" key="3">
    <source>
        <dbReference type="ARBA" id="ARBA00022452"/>
    </source>
</evidence>
<feature type="signal peptide" evidence="13">
    <location>
        <begin position="1"/>
        <end position="30"/>
    </location>
</feature>
<keyword evidence="6" id="KW-0408">Iron</keyword>